<name>A0A4Q0T873_9BACT</name>
<dbReference type="OrthoDB" id="105755at2"/>
<dbReference type="Proteomes" id="UP000289437">
    <property type="component" value="Unassembled WGS sequence"/>
</dbReference>
<dbReference type="Gene3D" id="3.20.20.80">
    <property type="entry name" value="Glycosidases"/>
    <property type="match status" value="1"/>
</dbReference>
<gene>
    <name evidence="1" type="ORF">GRAN_1121</name>
</gene>
<organism evidence="1 2">
    <name type="scientific">Granulicella sibirica</name>
    <dbReference type="NCBI Taxonomy" id="2479048"/>
    <lineage>
        <taxon>Bacteria</taxon>
        <taxon>Pseudomonadati</taxon>
        <taxon>Acidobacteriota</taxon>
        <taxon>Terriglobia</taxon>
        <taxon>Terriglobales</taxon>
        <taxon>Acidobacteriaceae</taxon>
        <taxon>Granulicella</taxon>
    </lineage>
</organism>
<comment type="caution">
    <text evidence="1">The sequence shown here is derived from an EMBL/GenBank/DDBJ whole genome shotgun (WGS) entry which is preliminary data.</text>
</comment>
<proteinExistence type="predicted"/>
<dbReference type="AlphaFoldDB" id="A0A4Q0T873"/>
<keyword evidence="2" id="KW-1185">Reference proteome</keyword>
<reference evidence="2" key="2">
    <citation type="submission" date="2019-02" db="EMBL/GenBank/DDBJ databases">
        <title>Granulicella sibirica sp. nov., a psychrotolerant acidobacterium isolated from an organic soil layer in forested tundra, West Siberia.</title>
        <authorList>
            <person name="Oshkin I.Y."/>
            <person name="Kulichevskaya I.S."/>
            <person name="Rijpstra W.I.C."/>
            <person name="Sinninghe Damste J.S."/>
            <person name="Rakitin A.L."/>
            <person name="Ravin N.V."/>
            <person name="Dedysh S.N."/>
        </authorList>
    </citation>
    <scope>NUCLEOTIDE SEQUENCE [LARGE SCALE GENOMIC DNA]</scope>
    <source>
        <strain evidence="2">AF10</strain>
    </source>
</reference>
<protein>
    <submittedName>
        <fullName evidence="1">Uncharacterized protein</fullName>
    </submittedName>
</protein>
<evidence type="ECO:0000313" key="2">
    <source>
        <dbReference type="Proteomes" id="UP000289437"/>
    </source>
</evidence>
<dbReference type="RefSeq" id="WP_128911921.1">
    <property type="nucleotide sequence ID" value="NZ_RDSM01000001.1"/>
</dbReference>
<reference evidence="1 2" key="1">
    <citation type="submission" date="2018-11" db="EMBL/GenBank/DDBJ databases">
        <authorList>
            <person name="Mardanov A.V."/>
            <person name="Ravin N.V."/>
            <person name="Dedysh S.N."/>
        </authorList>
    </citation>
    <scope>NUCLEOTIDE SEQUENCE [LARGE SCALE GENOMIC DNA]</scope>
    <source>
        <strain evidence="1 2">AF10</strain>
    </source>
</reference>
<accession>A0A4Q0T873</accession>
<dbReference type="InterPro" id="IPR017853">
    <property type="entry name" value="GH"/>
</dbReference>
<dbReference type="EMBL" id="RDSM01000001">
    <property type="protein sequence ID" value="RXH57811.1"/>
    <property type="molecule type" value="Genomic_DNA"/>
</dbReference>
<evidence type="ECO:0000313" key="1">
    <source>
        <dbReference type="EMBL" id="RXH57811.1"/>
    </source>
</evidence>
<sequence length="415" mass="43554">MLSFPARLAAWGVGFLLLASAGFGRTQTLAHKNWAGSGMSAQTWWSRGVFCRVGLRPAGGTAVTLKTVAARLEALEGAGCDAVVLGALGTAGPSPVDAAYGSVEDADAVIEEIGRRKMRLVLEMPVAGAFSGAGEQDLTARMRFWLTRGVAGFAVRGDGAPAGSDVPGVVKRLRAVVSGSLGTRVLIADGVDGPDSQLVVRRVDAALQAGQTAAVRQQLAGADGGLAGRLPLLVAADTRAETAKVMAALLLLEGDAAMVAAEPFASKGAEVVAPVKREFSAEEMRLWIPASEYAAHEDQTAEARDKAMIEWYRALTEMHHANVSLRDGQATYLNQDSQDVLVWVVRAKGLSAPVLVACNLSGHATKVAVGDELKTVGVRKSYLRTLLRSQPEQPHPATVEDIDLEADGVFVGEIR</sequence>
<dbReference type="SUPFAM" id="SSF51445">
    <property type="entry name" value="(Trans)glycosidases"/>
    <property type="match status" value="1"/>
</dbReference>